<dbReference type="EMBL" id="JBHSXM010000003">
    <property type="protein sequence ID" value="MFC6838035.1"/>
    <property type="molecule type" value="Genomic_DNA"/>
</dbReference>
<sequence length="258" mass="28537">MDDGDAVDALSHLGLTGYEARVFVGLQKLETGTAREVARVVDVPRSQVYSTADSLEARGLVEVQNASPTRYRAVDLEEGMDRLYERLDRERRRATEYLREVRGSLAREGDDRQPNIWVTRGTTNVGRRVEELLATAEERVVVGVDRPTRLPDSTVEALAVLVDAGVTVVGVSEHERVVERFGSVPGLERVHVPDGRTPNVATSRLLVVDDRTVLVGMVDDGGGERETAMWSEDTTFAALLARLVDGWFEQYGERVSSE</sequence>
<dbReference type="InterPro" id="IPR002831">
    <property type="entry name" value="Tscrpt_reg_TrmB_N"/>
</dbReference>
<proteinExistence type="predicted"/>
<dbReference type="Pfam" id="PF01978">
    <property type="entry name" value="TrmB"/>
    <property type="match status" value="1"/>
</dbReference>
<dbReference type="PANTHER" id="PTHR34293">
    <property type="entry name" value="HTH-TYPE TRANSCRIPTIONAL REGULATOR TRMBL2"/>
    <property type="match status" value="1"/>
</dbReference>
<name>A0ABD5UBV7_9EURY</name>
<dbReference type="InterPro" id="IPR051797">
    <property type="entry name" value="TrmB-like"/>
</dbReference>
<dbReference type="InterPro" id="IPR036390">
    <property type="entry name" value="WH_DNA-bd_sf"/>
</dbReference>
<organism evidence="3 4">
    <name type="scientific">Halomarina ordinaria</name>
    <dbReference type="NCBI Taxonomy" id="3033939"/>
    <lineage>
        <taxon>Archaea</taxon>
        <taxon>Methanobacteriati</taxon>
        <taxon>Methanobacteriota</taxon>
        <taxon>Stenosarchaea group</taxon>
        <taxon>Halobacteria</taxon>
        <taxon>Halobacteriales</taxon>
        <taxon>Natronomonadaceae</taxon>
        <taxon>Halomarina</taxon>
    </lineage>
</organism>
<keyword evidence="4" id="KW-1185">Reference proteome</keyword>
<dbReference type="AlphaFoldDB" id="A0ABD5UBV7"/>
<evidence type="ECO:0000259" key="2">
    <source>
        <dbReference type="Pfam" id="PF01978"/>
    </source>
</evidence>
<dbReference type="Proteomes" id="UP001596406">
    <property type="component" value="Unassembled WGS sequence"/>
</dbReference>
<feature type="domain" description="Transcription regulator TrmB N-terminal" evidence="2">
    <location>
        <begin position="10"/>
        <end position="77"/>
    </location>
</feature>
<keyword evidence="1" id="KW-0175">Coiled coil</keyword>
<evidence type="ECO:0000313" key="4">
    <source>
        <dbReference type="Proteomes" id="UP001596406"/>
    </source>
</evidence>
<feature type="coiled-coil region" evidence="1">
    <location>
        <begin position="73"/>
        <end position="100"/>
    </location>
</feature>
<comment type="caution">
    <text evidence="3">The sequence shown here is derived from an EMBL/GenBank/DDBJ whole genome shotgun (WGS) entry which is preliminary data.</text>
</comment>
<dbReference type="PANTHER" id="PTHR34293:SF1">
    <property type="entry name" value="HTH-TYPE TRANSCRIPTIONAL REGULATOR TRMBL2"/>
    <property type="match status" value="1"/>
</dbReference>
<dbReference type="InterPro" id="IPR036388">
    <property type="entry name" value="WH-like_DNA-bd_sf"/>
</dbReference>
<reference evidence="3 4" key="1">
    <citation type="journal article" date="2019" name="Int. J. Syst. Evol. Microbiol.">
        <title>The Global Catalogue of Microorganisms (GCM) 10K type strain sequencing project: providing services to taxonomists for standard genome sequencing and annotation.</title>
        <authorList>
            <consortium name="The Broad Institute Genomics Platform"/>
            <consortium name="The Broad Institute Genome Sequencing Center for Infectious Disease"/>
            <person name="Wu L."/>
            <person name="Ma J."/>
        </authorList>
    </citation>
    <scope>NUCLEOTIDE SEQUENCE [LARGE SCALE GENOMIC DNA]</scope>
    <source>
        <strain evidence="3 4">PSRA2</strain>
    </source>
</reference>
<evidence type="ECO:0000313" key="3">
    <source>
        <dbReference type="EMBL" id="MFC6838035.1"/>
    </source>
</evidence>
<dbReference type="Gene3D" id="1.10.10.10">
    <property type="entry name" value="Winged helix-like DNA-binding domain superfamily/Winged helix DNA-binding domain"/>
    <property type="match status" value="1"/>
</dbReference>
<dbReference type="RefSeq" id="WP_304449755.1">
    <property type="nucleotide sequence ID" value="NZ_JARRAH010000003.1"/>
</dbReference>
<dbReference type="SUPFAM" id="SSF46785">
    <property type="entry name" value="Winged helix' DNA-binding domain"/>
    <property type="match status" value="1"/>
</dbReference>
<gene>
    <name evidence="3" type="ORF">ACFQHK_16255</name>
</gene>
<protein>
    <submittedName>
        <fullName evidence="3">TrmB family transcriptional regulator</fullName>
    </submittedName>
</protein>
<evidence type="ECO:0000256" key="1">
    <source>
        <dbReference type="SAM" id="Coils"/>
    </source>
</evidence>
<accession>A0ABD5UBV7</accession>